<dbReference type="Proteomes" id="UP000241890">
    <property type="component" value="Unassembled WGS sequence"/>
</dbReference>
<protein>
    <submittedName>
        <fullName evidence="3">Fructose-2,6-bisphosphatase TIGAR</fullName>
    </submittedName>
</protein>
<sequence length="253" mass="27961">MMQTAVGGEASAKEARAYEEEEEEEEGRGDGDAGGGSGGRSDRVGGRSNESPLTELGEEQARKLGEWLRDEDKTCFDAMFASTAVRAKETARIALQTVGEAHPEVPIRLDSRLVEMSQGEWTGKLRRECYTAQAMDAIWEDPRNFKAPGGESKQELETRILEALHEMTDPTLGCRTVAIFGHGIAFKCFLRWLNDGSWASSHSVQLDNTGIIRVDRVATHNQPDAWKLGSVNMQNHLASANSRSRRSPKKLRT</sequence>
<dbReference type="PANTHER" id="PTHR47927">
    <property type="entry name" value="PUTATIVE-RELATED"/>
    <property type="match status" value="1"/>
</dbReference>
<dbReference type="EMBL" id="BEYU01000061">
    <property type="protein sequence ID" value="GBG29614.1"/>
    <property type="molecule type" value="Genomic_DNA"/>
</dbReference>
<dbReference type="AlphaFoldDB" id="A0A2R5GP14"/>
<name>A0A2R5GP14_9STRA</name>
<keyword evidence="4" id="KW-1185">Reference proteome</keyword>
<dbReference type="InterPro" id="IPR029033">
    <property type="entry name" value="His_PPase_superfam"/>
</dbReference>
<dbReference type="Gene3D" id="3.40.50.1240">
    <property type="entry name" value="Phosphoglycerate mutase-like"/>
    <property type="match status" value="1"/>
</dbReference>
<reference evidence="3 4" key="1">
    <citation type="submission" date="2017-12" db="EMBL/GenBank/DDBJ databases">
        <title>Sequencing, de novo assembly and annotation of complete genome of a new Thraustochytrid species, strain FCC1311.</title>
        <authorList>
            <person name="Sedici K."/>
            <person name="Godart F."/>
            <person name="Aiese Cigliano R."/>
            <person name="Sanseverino W."/>
            <person name="Barakat M."/>
            <person name="Ortet P."/>
            <person name="Marechal E."/>
            <person name="Cagnac O."/>
            <person name="Amato A."/>
        </authorList>
    </citation>
    <scope>NUCLEOTIDE SEQUENCE [LARGE SCALE GENOMIC DNA]</scope>
</reference>
<organism evidence="3 4">
    <name type="scientific">Hondaea fermentalgiana</name>
    <dbReference type="NCBI Taxonomy" id="2315210"/>
    <lineage>
        <taxon>Eukaryota</taxon>
        <taxon>Sar</taxon>
        <taxon>Stramenopiles</taxon>
        <taxon>Bigyra</taxon>
        <taxon>Labyrinthulomycetes</taxon>
        <taxon>Thraustochytrida</taxon>
        <taxon>Thraustochytriidae</taxon>
        <taxon>Hondaea</taxon>
    </lineage>
</organism>
<dbReference type="PANTHER" id="PTHR47927:SF2">
    <property type="entry name" value="PHOSPHOGLYCERATE MUTASE FAMILY PROTEIN"/>
    <property type="match status" value="1"/>
</dbReference>
<dbReference type="OrthoDB" id="354304at2759"/>
<evidence type="ECO:0000256" key="2">
    <source>
        <dbReference type="SAM" id="MobiDB-lite"/>
    </source>
</evidence>
<proteinExistence type="predicted"/>
<accession>A0A2R5GP14</accession>
<dbReference type="InterPro" id="IPR013078">
    <property type="entry name" value="His_Pase_superF_clade-1"/>
</dbReference>
<gene>
    <name evidence="3" type="ORF">FCC1311_058352</name>
</gene>
<evidence type="ECO:0000256" key="1">
    <source>
        <dbReference type="PIRSR" id="PIRSR613078-2"/>
    </source>
</evidence>
<evidence type="ECO:0000313" key="3">
    <source>
        <dbReference type="EMBL" id="GBG29614.1"/>
    </source>
</evidence>
<dbReference type="Pfam" id="PF00300">
    <property type="entry name" value="His_Phos_1"/>
    <property type="match status" value="1"/>
</dbReference>
<dbReference type="CDD" id="cd07067">
    <property type="entry name" value="HP_PGM_like"/>
    <property type="match status" value="1"/>
</dbReference>
<feature type="binding site" evidence="1">
    <location>
        <position position="86"/>
    </location>
    <ligand>
        <name>substrate</name>
    </ligand>
</feature>
<dbReference type="SUPFAM" id="SSF53254">
    <property type="entry name" value="Phosphoglycerate mutase-like"/>
    <property type="match status" value="1"/>
</dbReference>
<feature type="region of interest" description="Disordered" evidence="2">
    <location>
        <begin position="1"/>
        <end position="60"/>
    </location>
</feature>
<dbReference type="InParanoid" id="A0A2R5GP14"/>
<comment type="caution">
    <text evidence="3">The sequence shown here is derived from an EMBL/GenBank/DDBJ whole genome shotgun (WGS) entry which is preliminary data.</text>
</comment>
<evidence type="ECO:0000313" key="4">
    <source>
        <dbReference type="Proteomes" id="UP000241890"/>
    </source>
</evidence>